<evidence type="ECO:0000313" key="1">
    <source>
        <dbReference type="EMBL" id="WGF38972.1"/>
    </source>
</evidence>
<dbReference type="RefSeq" id="WP_279494777.1">
    <property type="nucleotide sequence ID" value="NZ_CP122283.1"/>
</dbReference>
<accession>A0ABY8KJ51</accession>
<dbReference type="Proteomes" id="UP001244564">
    <property type="component" value="Chromosome"/>
</dbReference>
<keyword evidence="2" id="KW-1185">Reference proteome</keyword>
<reference evidence="1 2" key="1">
    <citation type="submission" date="2023-04" db="EMBL/GenBank/DDBJ databases">
        <title>Genomic of Lysinibacillus capsici TSBLM.</title>
        <authorList>
            <person name="Hu X.S."/>
            <person name="Yu C.H."/>
        </authorList>
    </citation>
    <scope>NUCLEOTIDE SEQUENCE [LARGE SCALE GENOMIC DNA]</scope>
    <source>
        <strain evidence="1 2">TSBLM</strain>
    </source>
</reference>
<dbReference type="EMBL" id="CP122283">
    <property type="protein sequence ID" value="WGF38972.1"/>
    <property type="molecule type" value="Genomic_DNA"/>
</dbReference>
<sequence length="75" mass="8604">MLVVILNFLSNGGQNIAKLRQNDWFPAFIMLNSIAAYFLPIVMSENIFYCLYSLYSNTFTSIIHTSLHKGNNTMH</sequence>
<gene>
    <name evidence="1" type="ORF">QBO96_01555</name>
</gene>
<evidence type="ECO:0000313" key="2">
    <source>
        <dbReference type="Proteomes" id="UP001244564"/>
    </source>
</evidence>
<name>A0ABY8KJ51_9BACI</name>
<proteinExistence type="predicted"/>
<protein>
    <submittedName>
        <fullName evidence="1">Uncharacterized protein</fullName>
    </submittedName>
</protein>
<organism evidence="1 2">
    <name type="scientific">Lysinibacillus capsici</name>
    <dbReference type="NCBI Taxonomy" id="2115968"/>
    <lineage>
        <taxon>Bacteria</taxon>
        <taxon>Bacillati</taxon>
        <taxon>Bacillota</taxon>
        <taxon>Bacilli</taxon>
        <taxon>Bacillales</taxon>
        <taxon>Bacillaceae</taxon>
        <taxon>Lysinibacillus</taxon>
    </lineage>
</organism>